<dbReference type="eggNOG" id="ENOG502TCXU">
    <property type="taxonomic scope" value="Eukaryota"/>
</dbReference>
<dbReference type="OMA" id="CLRKMRI"/>
<proteinExistence type="predicted"/>
<dbReference type="HOGENOM" id="CLU_934538_0_0_1"/>
<dbReference type="VEuPathDB" id="VectorBase:CQUJHB006829"/>
<evidence type="ECO:0000313" key="3">
    <source>
        <dbReference type="Proteomes" id="UP000002320"/>
    </source>
</evidence>
<sequence length="287" mass="32114">MVEKLDHLIIKSEPFYAVEDAELLNGITGQDGDLRGLCLNRLGLSEDTVTLLEAQQIDVECLKKMRFEDVDVLFENRPLGPKVHFREALMLWRIELGLPMRSLRVMAFRKRSGEHDGSACNGTGPKCSRGQFHGPVDQLGVVTPATTPELVVKPNKVPPNIDYKQFSWPMTTEVLRDILASCSVGRMILHSAELATLEKSFQSQLTAIMIDYHMAHDAKITAMQLENYSRCITMLFPHENKTTYHIPRGPTRRNPGGSLYSRFINQKISKKALAIGSGMASSSPFLT</sequence>
<dbReference type="EnsemblMetazoa" id="CPIJ014782-RA">
    <property type="protein sequence ID" value="CPIJ014782-PA"/>
    <property type="gene ID" value="CPIJ014782"/>
</dbReference>
<name>B0X632_CULQU</name>
<dbReference type="InParanoid" id="B0X632"/>
<organism>
    <name type="scientific">Culex quinquefasciatus</name>
    <name type="common">Southern house mosquito</name>
    <name type="synonym">Culex pungens</name>
    <dbReference type="NCBI Taxonomy" id="7176"/>
    <lineage>
        <taxon>Eukaryota</taxon>
        <taxon>Metazoa</taxon>
        <taxon>Ecdysozoa</taxon>
        <taxon>Arthropoda</taxon>
        <taxon>Hexapoda</taxon>
        <taxon>Insecta</taxon>
        <taxon>Pterygota</taxon>
        <taxon>Neoptera</taxon>
        <taxon>Endopterygota</taxon>
        <taxon>Diptera</taxon>
        <taxon>Nematocera</taxon>
        <taxon>Culicoidea</taxon>
        <taxon>Culicidae</taxon>
        <taxon>Culicinae</taxon>
        <taxon>Culicini</taxon>
        <taxon>Culex</taxon>
        <taxon>Culex</taxon>
    </lineage>
</organism>
<dbReference type="AlphaFoldDB" id="B0X632"/>
<evidence type="ECO:0000313" key="1">
    <source>
        <dbReference type="EMBL" id="EDS41163.1"/>
    </source>
</evidence>
<keyword evidence="3" id="KW-1185">Reference proteome</keyword>
<accession>B0X632</accession>
<gene>
    <name evidence="2" type="primary">6048141</name>
    <name evidence="1" type="ORF">CpipJ_CPIJ014782</name>
</gene>
<reference evidence="2" key="2">
    <citation type="submission" date="2021-02" db="UniProtKB">
        <authorList>
            <consortium name="EnsemblMetazoa"/>
        </authorList>
    </citation>
    <scope>IDENTIFICATION</scope>
    <source>
        <strain evidence="2">JHB</strain>
    </source>
</reference>
<dbReference type="EMBL" id="DS232400">
    <property type="protein sequence ID" value="EDS41163.1"/>
    <property type="molecule type" value="Genomic_DNA"/>
</dbReference>
<protein>
    <submittedName>
        <fullName evidence="1 2">Uncharacterized protein</fullName>
    </submittedName>
</protein>
<reference evidence="1" key="1">
    <citation type="submission" date="2007-03" db="EMBL/GenBank/DDBJ databases">
        <title>Annotation of Culex pipiens quinquefasciatus.</title>
        <authorList>
            <consortium name="The Broad Institute Genome Sequencing Platform"/>
            <person name="Atkinson P.W."/>
            <person name="Hemingway J."/>
            <person name="Christensen B.M."/>
            <person name="Higgs S."/>
            <person name="Kodira C."/>
            <person name="Hannick L."/>
            <person name="Megy K."/>
            <person name="O'Leary S."/>
            <person name="Pearson M."/>
            <person name="Haas B.J."/>
            <person name="Mauceli E."/>
            <person name="Wortman J.R."/>
            <person name="Lee N.H."/>
            <person name="Guigo R."/>
            <person name="Stanke M."/>
            <person name="Alvarado L."/>
            <person name="Amedeo P."/>
            <person name="Antoine C.H."/>
            <person name="Arensburger P."/>
            <person name="Bidwell S.L."/>
            <person name="Crawford M."/>
            <person name="Camaro F."/>
            <person name="Devon K."/>
            <person name="Engels R."/>
            <person name="Hammond M."/>
            <person name="Howarth C."/>
            <person name="Koehrsen M."/>
            <person name="Lawson D."/>
            <person name="Montgomery P."/>
            <person name="Nene V."/>
            <person name="Nusbaum C."/>
            <person name="Puiu D."/>
            <person name="Romero-Severson J."/>
            <person name="Severson D.W."/>
            <person name="Shumway M."/>
            <person name="Sisk P."/>
            <person name="Stolte C."/>
            <person name="Zeng Q."/>
            <person name="Eisenstadt E."/>
            <person name="Fraser-Liggett C."/>
            <person name="Strausberg R."/>
            <person name="Galagan J."/>
            <person name="Birren B."/>
            <person name="Collins F.H."/>
        </authorList>
    </citation>
    <scope>NUCLEOTIDE SEQUENCE [LARGE SCALE GENOMIC DNA]</scope>
    <source>
        <strain evidence="1">JHB</strain>
    </source>
</reference>
<dbReference type="VEuPathDB" id="VectorBase:CPIJ014782"/>
<dbReference type="Proteomes" id="UP000002320">
    <property type="component" value="Unassembled WGS sequence"/>
</dbReference>
<evidence type="ECO:0000313" key="2">
    <source>
        <dbReference type="EnsemblMetazoa" id="CPIJ014782-PA"/>
    </source>
</evidence>
<dbReference type="KEGG" id="cqu:CpipJ_CPIJ014782"/>
<dbReference type="OrthoDB" id="8006133at2759"/>